<keyword evidence="4" id="KW-1185">Reference proteome</keyword>
<feature type="signal peptide" evidence="1">
    <location>
        <begin position="1"/>
        <end position="20"/>
    </location>
</feature>
<reference evidence="3" key="2">
    <citation type="submission" date="2020-09" db="EMBL/GenBank/DDBJ databases">
        <authorList>
            <person name="Sun Q."/>
            <person name="Ohkuma M."/>
        </authorList>
    </citation>
    <scope>NUCLEOTIDE SEQUENCE</scope>
    <source>
        <strain evidence="3">JCM 18487</strain>
    </source>
</reference>
<accession>A0A917NG79</accession>
<dbReference type="RefSeq" id="WP_188881007.1">
    <property type="nucleotide sequence ID" value="NZ_BMOY01000005.1"/>
</dbReference>
<organism evidence="3 4">
    <name type="scientific">Alicyclobacillus cellulosilyticus</name>
    <dbReference type="NCBI Taxonomy" id="1003997"/>
    <lineage>
        <taxon>Bacteria</taxon>
        <taxon>Bacillati</taxon>
        <taxon>Bacillota</taxon>
        <taxon>Bacilli</taxon>
        <taxon>Bacillales</taxon>
        <taxon>Alicyclobacillaceae</taxon>
        <taxon>Alicyclobacillus</taxon>
    </lineage>
</organism>
<name>A0A917NG79_9BACL</name>
<dbReference type="Proteomes" id="UP000637695">
    <property type="component" value="Unassembled WGS sequence"/>
</dbReference>
<keyword evidence="1" id="KW-0732">Signal</keyword>
<dbReference type="InterPro" id="IPR058620">
    <property type="entry name" value="YtrI_C"/>
</dbReference>
<feature type="chain" id="PRO_5038337651" description="Sporulation membrane protein YtrI C-terminal domain-containing protein" evidence="1">
    <location>
        <begin position="21"/>
        <end position="149"/>
    </location>
</feature>
<comment type="caution">
    <text evidence="3">The sequence shown here is derived from an EMBL/GenBank/DDBJ whole genome shotgun (WGS) entry which is preliminary data.</text>
</comment>
<evidence type="ECO:0000313" key="4">
    <source>
        <dbReference type="Proteomes" id="UP000637695"/>
    </source>
</evidence>
<reference evidence="3" key="1">
    <citation type="journal article" date="2014" name="Int. J. Syst. Evol. Microbiol.">
        <title>Complete genome sequence of Corynebacterium casei LMG S-19264T (=DSM 44701T), isolated from a smear-ripened cheese.</title>
        <authorList>
            <consortium name="US DOE Joint Genome Institute (JGI-PGF)"/>
            <person name="Walter F."/>
            <person name="Albersmeier A."/>
            <person name="Kalinowski J."/>
            <person name="Ruckert C."/>
        </authorList>
    </citation>
    <scope>NUCLEOTIDE SEQUENCE</scope>
    <source>
        <strain evidence="3">JCM 18487</strain>
    </source>
</reference>
<dbReference type="EMBL" id="BMOY01000005">
    <property type="protein sequence ID" value="GGI98876.1"/>
    <property type="molecule type" value="Genomic_DNA"/>
</dbReference>
<gene>
    <name evidence="3" type="ORF">GCM10010885_05490</name>
</gene>
<dbReference type="AlphaFoldDB" id="A0A917NG79"/>
<evidence type="ECO:0000256" key="1">
    <source>
        <dbReference type="SAM" id="SignalP"/>
    </source>
</evidence>
<feature type="domain" description="Sporulation membrane protein YtrI C-terminal" evidence="2">
    <location>
        <begin position="62"/>
        <end position="143"/>
    </location>
</feature>
<dbReference type="Pfam" id="PF26347">
    <property type="entry name" value="YtrI_sporulation"/>
    <property type="match status" value="1"/>
</dbReference>
<sequence length="149" mass="16534">MRWTKAAALFAVGGLTGAAAMNTVASQRLNRLSLDLTELTMQYDGLLREYHNLIGIMDQPAQELRVQGIRVEASAPDTFAEVHAIQSVKHRLAFLIGYPVKSLDATILYQLVDGLPFRVDDTPYQVRVQAIVIAETLFVRVSVHEAKQV</sequence>
<proteinExistence type="predicted"/>
<evidence type="ECO:0000259" key="2">
    <source>
        <dbReference type="Pfam" id="PF26347"/>
    </source>
</evidence>
<evidence type="ECO:0000313" key="3">
    <source>
        <dbReference type="EMBL" id="GGI98876.1"/>
    </source>
</evidence>
<protein>
    <recommendedName>
        <fullName evidence="2">Sporulation membrane protein YtrI C-terminal domain-containing protein</fullName>
    </recommendedName>
</protein>